<evidence type="ECO:0000313" key="2">
    <source>
        <dbReference type="Proteomes" id="UP000694420"/>
    </source>
</evidence>
<sequence>TKSVKETAARARAPRNSTLLQRWNVPKKLQMSRQMASSGVPGGKGDSSVLVLIVGLSTLGAGVYVSSKVVHCKTLRFVSPVEQLLPSS</sequence>
<reference evidence="1" key="1">
    <citation type="submission" date="2025-08" db="UniProtKB">
        <authorList>
            <consortium name="Ensembl"/>
        </authorList>
    </citation>
    <scope>IDENTIFICATION</scope>
</reference>
<name>A0A8C6YZT8_NOTPE</name>
<proteinExistence type="predicted"/>
<dbReference type="AlphaFoldDB" id="A0A8C6YZT8"/>
<reference evidence="1" key="2">
    <citation type="submission" date="2025-09" db="UniProtKB">
        <authorList>
            <consortium name="Ensembl"/>
        </authorList>
    </citation>
    <scope>IDENTIFICATION</scope>
</reference>
<protein>
    <submittedName>
        <fullName evidence="1">Uncharacterized protein</fullName>
    </submittedName>
</protein>
<evidence type="ECO:0000313" key="1">
    <source>
        <dbReference type="Ensembl" id="ENSNPEP00000006324.1"/>
    </source>
</evidence>
<dbReference type="Ensembl" id="ENSNPET00000006481.1">
    <property type="protein sequence ID" value="ENSNPEP00000006324.1"/>
    <property type="gene ID" value="ENSNPEG00000004786.1"/>
</dbReference>
<accession>A0A8C6YZT8</accession>
<dbReference type="Proteomes" id="UP000694420">
    <property type="component" value="Unplaced"/>
</dbReference>
<organism evidence="1 2">
    <name type="scientific">Nothoprocta perdicaria</name>
    <name type="common">Chilean tinamou</name>
    <name type="synonym">Crypturus perdicarius</name>
    <dbReference type="NCBI Taxonomy" id="30464"/>
    <lineage>
        <taxon>Eukaryota</taxon>
        <taxon>Metazoa</taxon>
        <taxon>Chordata</taxon>
        <taxon>Craniata</taxon>
        <taxon>Vertebrata</taxon>
        <taxon>Euteleostomi</taxon>
        <taxon>Archelosauria</taxon>
        <taxon>Archosauria</taxon>
        <taxon>Dinosauria</taxon>
        <taxon>Saurischia</taxon>
        <taxon>Theropoda</taxon>
        <taxon>Coelurosauria</taxon>
        <taxon>Aves</taxon>
        <taxon>Palaeognathae</taxon>
        <taxon>Tinamiformes</taxon>
        <taxon>Tinamidae</taxon>
        <taxon>Nothoprocta</taxon>
    </lineage>
</organism>
<keyword evidence="2" id="KW-1185">Reference proteome</keyword>